<dbReference type="GeneID" id="98672258"/>
<proteinExistence type="predicted"/>
<accession>A0A4Y1WXZ8</accession>
<keyword evidence="2" id="KW-1185">Reference proteome</keyword>
<evidence type="ECO:0000313" key="2">
    <source>
        <dbReference type="Proteomes" id="UP000319374"/>
    </source>
</evidence>
<dbReference type="AlphaFoldDB" id="A0A4Y1WXZ8"/>
<evidence type="ECO:0000313" key="1">
    <source>
        <dbReference type="EMBL" id="BBL05645.1"/>
    </source>
</evidence>
<name>A0A4Y1WXZ8_9BACT</name>
<dbReference type="KEGG" id="ada:A5CPEGH6_02830"/>
<gene>
    <name evidence="1" type="ORF">A5CPEGH6_02830</name>
</gene>
<evidence type="ECO:0008006" key="3">
    <source>
        <dbReference type="Google" id="ProtNLM"/>
    </source>
</evidence>
<dbReference type="OrthoDB" id="1016806at2"/>
<dbReference type="RefSeq" id="WP_141427569.1">
    <property type="nucleotide sequence ID" value="NZ_AP019736.1"/>
</dbReference>
<dbReference type="EMBL" id="AP019736">
    <property type="protein sequence ID" value="BBL05645.1"/>
    <property type="molecule type" value="Genomic_DNA"/>
</dbReference>
<organism evidence="1 2">
    <name type="scientific">Alistipes dispar</name>
    <dbReference type="NCBI Taxonomy" id="2585119"/>
    <lineage>
        <taxon>Bacteria</taxon>
        <taxon>Pseudomonadati</taxon>
        <taxon>Bacteroidota</taxon>
        <taxon>Bacteroidia</taxon>
        <taxon>Bacteroidales</taxon>
        <taxon>Rikenellaceae</taxon>
        <taxon>Alistipes</taxon>
    </lineage>
</organism>
<reference evidence="2" key="1">
    <citation type="submission" date="2019-06" db="EMBL/GenBank/DDBJ databases">
        <title>Alistipes onderdonkii subsp. vulgaris subsp. nov., Alistipes dispar sp. nov. and Alistipes communis sp. nov., isolated from human faeces, and creation of Alistipes onderdonkii subsp. onderdonkii subsp. nov.</title>
        <authorList>
            <person name="Sakamoto M."/>
            <person name="Ikeyama N."/>
            <person name="Ogata Y."/>
            <person name="Suda W."/>
            <person name="Iino T."/>
            <person name="Hattori M."/>
            <person name="Ohkuma M."/>
        </authorList>
    </citation>
    <scope>NUCLEOTIDE SEQUENCE [LARGE SCALE GENOMIC DNA]</scope>
    <source>
        <strain evidence="2">5CPEGH6</strain>
    </source>
</reference>
<protein>
    <recommendedName>
        <fullName evidence="3">Porin</fullName>
    </recommendedName>
</protein>
<sequence length="357" mass="41229">MHIRKLLPLVVALCLSGGGLRAQKILVGADFATRFDNREYANNDFNQSQTLFSARLTPRVGVEWQEKNRLVFGVDMLQNFGQHNGAREPFLSDVKPLMYYRFSTENVRAAAGIFDRKELMGDYSPALVSDSVAFYHNRLSGFLGRYVSTQREKTYVEMAIDWEGMYSEESREMFRILSAGRYTLDGGFYFGYAFSMFHFAGSKLDENVTDNLIVNPYAGWEFDAFFDFDVRAGLLFAPQRARSVDHDWKKPCGGQIDLRITRWGVKIENNLYLGENLQPLWQYYGPEGLYAGERFYSTTEHIYNRTWIGYDRKFFDDTMHVEAGMVFHYDGTGTGTQQMVKLSVDIQKLFDIGRKRN</sequence>
<dbReference type="Proteomes" id="UP000319374">
    <property type="component" value="Chromosome"/>
</dbReference>